<evidence type="ECO:0000256" key="2">
    <source>
        <dbReference type="ARBA" id="ARBA00009326"/>
    </source>
</evidence>
<dbReference type="Pfam" id="PF01088">
    <property type="entry name" value="Peptidase_C12"/>
    <property type="match status" value="1"/>
</dbReference>
<evidence type="ECO:0000313" key="14">
    <source>
        <dbReference type="Proteomes" id="UP001153712"/>
    </source>
</evidence>
<comment type="function">
    <text evidence="8">Ubiquitin-protein hydrolase is involved both in the processing of ubiquitin precursors and of ubiquitinated proteins. This enzyme is a thiol protease that recognizes and hydrolyzes a peptide bond at the C-terminal glycine of ubiquitin.</text>
</comment>
<feature type="site" description="Important for enzyme activity" evidence="10">
    <location>
        <position position="185"/>
    </location>
</feature>
<dbReference type="PRINTS" id="PR00707">
    <property type="entry name" value="UBCTHYDRLASE"/>
</dbReference>
<evidence type="ECO:0000256" key="1">
    <source>
        <dbReference type="ARBA" id="ARBA00000707"/>
    </source>
</evidence>
<evidence type="ECO:0000256" key="8">
    <source>
        <dbReference type="ARBA" id="ARBA00055560"/>
    </source>
</evidence>
<organism evidence="13 14">
    <name type="scientific">Phyllotreta striolata</name>
    <name type="common">Striped flea beetle</name>
    <name type="synonym">Crioceris striolata</name>
    <dbReference type="NCBI Taxonomy" id="444603"/>
    <lineage>
        <taxon>Eukaryota</taxon>
        <taxon>Metazoa</taxon>
        <taxon>Ecdysozoa</taxon>
        <taxon>Arthropoda</taxon>
        <taxon>Hexapoda</taxon>
        <taxon>Insecta</taxon>
        <taxon>Pterygota</taxon>
        <taxon>Neoptera</taxon>
        <taxon>Endopterygota</taxon>
        <taxon>Coleoptera</taxon>
        <taxon>Polyphaga</taxon>
        <taxon>Cucujiformia</taxon>
        <taxon>Chrysomeloidea</taxon>
        <taxon>Chrysomelidae</taxon>
        <taxon>Galerucinae</taxon>
        <taxon>Alticini</taxon>
        <taxon>Phyllotreta</taxon>
    </lineage>
</organism>
<evidence type="ECO:0000256" key="4">
    <source>
        <dbReference type="ARBA" id="ARBA00022670"/>
    </source>
</evidence>
<feature type="domain" description="UCH catalytic" evidence="12">
    <location>
        <begin position="4"/>
        <end position="230"/>
    </location>
</feature>
<dbReference type="InterPro" id="IPR036959">
    <property type="entry name" value="Peptidase_C12_UCH_sf"/>
</dbReference>
<dbReference type="AlphaFoldDB" id="A0A9P0GQA2"/>
<dbReference type="InterPro" id="IPR001578">
    <property type="entry name" value="Peptidase_C12_UCH"/>
</dbReference>
<reference evidence="13" key="1">
    <citation type="submission" date="2022-01" db="EMBL/GenBank/DDBJ databases">
        <authorList>
            <person name="King R."/>
        </authorList>
    </citation>
    <scope>NUCLEOTIDE SEQUENCE</scope>
</reference>
<dbReference type="PANTHER" id="PTHR10589">
    <property type="entry name" value="UBIQUITIN CARBOXYL-TERMINAL HYDROLASE"/>
    <property type="match status" value="1"/>
</dbReference>
<evidence type="ECO:0000256" key="5">
    <source>
        <dbReference type="ARBA" id="ARBA00022786"/>
    </source>
</evidence>
<dbReference type="SUPFAM" id="SSF54001">
    <property type="entry name" value="Cysteine proteinases"/>
    <property type="match status" value="1"/>
</dbReference>
<dbReference type="GO" id="GO:0004843">
    <property type="term" value="F:cysteine-type deubiquitinase activity"/>
    <property type="evidence" value="ECO:0007669"/>
    <property type="project" value="UniProtKB-UniRule"/>
</dbReference>
<dbReference type="InterPro" id="IPR057254">
    <property type="entry name" value="UCH_AS"/>
</dbReference>
<accession>A0A9P0GQA2</accession>
<dbReference type="InterPro" id="IPR038765">
    <property type="entry name" value="Papain-like_cys_pep_sf"/>
</dbReference>
<keyword evidence="14" id="KW-1185">Reference proteome</keyword>
<evidence type="ECO:0000256" key="10">
    <source>
        <dbReference type="PROSITE-ProRule" id="PRU01393"/>
    </source>
</evidence>
<proteinExistence type="inferred from homology"/>
<evidence type="ECO:0000256" key="6">
    <source>
        <dbReference type="ARBA" id="ARBA00022801"/>
    </source>
</evidence>
<dbReference type="GO" id="GO:0006511">
    <property type="term" value="P:ubiquitin-dependent protein catabolic process"/>
    <property type="evidence" value="ECO:0007669"/>
    <property type="project" value="UniProtKB-UniRule"/>
</dbReference>
<evidence type="ECO:0000259" key="12">
    <source>
        <dbReference type="PROSITE" id="PS52048"/>
    </source>
</evidence>
<feature type="active site" description="Proton donor" evidence="10">
    <location>
        <position position="170"/>
    </location>
</feature>
<dbReference type="CDD" id="cd09616">
    <property type="entry name" value="Peptidase_C12_UCH_L1_L3"/>
    <property type="match status" value="1"/>
</dbReference>
<dbReference type="FunFam" id="3.40.532.10:FF:000006">
    <property type="entry name" value="Ubiquitin carboxyl-terminal hydrolase"/>
    <property type="match status" value="1"/>
</dbReference>
<keyword evidence="5 10" id="KW-0833">Ubl conjugation pathway</keyword>
<evidence type="ECO:0000256" key="3">
    <source>
        <dbReference type="ARBA" id="ARBA00012759"/>
    </source>
</evidence>
<sequence>MAMSLFPLESNPDVMNKFMHVLGVPEKFKIVDVYGLDADTLAWVPRPVYALILLFPCSEKYYEYAQQEKEKLTKEGQKLSPNIWYMKQKVSNACGTIALIHSIANNDDKIQLSEGAFKKLLSESKNMSPEERGDILIKAEDIAFKIINTHQELAMEGQTEVNPEEQVNHHFVALVEKDGELYELDGRKEFPIVHGKTSRDTFLEDAAKVCNAFIARDSEDINFTVMALVEADS</sequence>
<comment type="similarity">
    <text evidence="2 10 11">Belongs to the peptidase C12 family.</text>
</comment>
<dbReference type="EMBL" id="OU900104">
    <property type="protein sequence ID" value="CAH1159059.1"/>
    <property type="molecule type" value="Genomic_DNA"/>
</dbReference>
<evidence type="ECO:0000256" key="11">
    <source>
        <dbReference type="RuleBase" id="RU361215"/>
    </source>
</evidence>
<dbReference type="PROSITE" id="PS52048">
    <property type="entry name" value="UCH_DOMAIN"/>
    <property type="match status" value="1"/>
</dbReference>
<comment type="catalytic activity">
    <reaction evidence="1 10 11">
        <text>Thiol-dependent hydrolysis of ester, thioester, amide, peptide and isopeptide bonds formed by the C-terminal Gly of ubiquitin (a 76-residue protein attached to proteins as an intracellular targeting signal).</text>
        <dbReference type="EC" id="3.4.19.12"/>
    </reaction>
</comment>
<keyword evidence="7 10" id="KW-0788">Thiol protease</keyword>
<dbReference type="OrthoDB" id="427186at2759"/>
<name>A0A9P0GQA2_PHYSR</name>
<dbReference type="Proteomes" id="UP001153712">
    <property type="component" value="Chromosome 11"/>
</dbReference>
<dbReference type="PANTHER" id="PTHR10589:SF17">
    <property type="entry name" value="UBIQUITIN CARBOXYL-TERMINAL HYDROLASE"/>
    <property type="match status" value="1"/>
</dbReference>
<evidence type="ECO:0000256" key="7">
    <source>
        <dbReference type="ARBA" id="ARBA00022807"/>
    </source>
</evidence>
<dbReference type="GO" id="GO:0016579">
    <property type="term" value="P:protein deubiquitination"/>
    <property type="evidence" value="ECO:0007669"/>
    <property type="project" value="TreeGrafter"/>
</dbReference>
<dbReference type="PROSITE" id="PS00140">
    <property type="entry name" value="UCH_1"/>
    <property type="match status" value="1"/>
</dbReference>
<evidence type="ECO:0000313" key="13">
    <source>
        <dbReference type="EMBL" id="CAH1159059.1"/>
    </source>
</evidence>
<feature type="active site" description="Nucleophile" evidence="10">
    <location>
        <position position="94"/>
    </location>
</feature>
<feature type="site" description="Transition state stabilizer" evidence="10">
    <location>
        <position position="88"/>
    </location>
</feature>
<keyword evidence="6 10" id="KW-0378">Hydrolase</keyword>
<protein>
    <recommendedName>
        <fullName evidence="9 11">Ubiquitin carboxyl-terminal hydrolase</fullName>
        <ecNumber evidence="3 11">3.4.19.12</ecNumber>
    </recommendedName>
</protein>
<dbReference type="Gene3D" id="3.40.532.10">
    <property type="entry name" value="Peptidase C12, ubiquitin carboxyl-terminal hydrolase"/>
    <property type="match status" value="1"/>
</dbReference>
<gene>
    <name evidence="13" type="ORF">PHYEVI_LOCUS2248</name>
</gene>
<keyword evidence="4 10" id="KW-0645">Protease</keyword>
<evidence type="ECO:0000256" key="9">
    <source>
        <dbReference type="ARBA" id="ARBA00073226"/>
    </source>
</evidence>
<dbReference type="GO" id="GO:0005737">
    <property type="term" value="C:cytoplasm"/>
    <property type="evidence" value="ECO:0007669"/>
    <property type="project" value="TreeGrafter"/>
</dbReference>
<dbReference type="EC" id="3.4.19.12" evidence="3 11"/>